<proteinExistence type="predicted"/>
<organism evidence="2 3">
    <name type="scientific">Gigaspora margarita</name>
    <dbReference type="NCBI Taxonomy" id="4874"/>
    <lineage>
        <taxon>Eukaryota</taxon>
        <taxon>Fungi</taxon>
        <taxon>Fungi incertae sedis</taxon>
        <taxon>Mucoromycota</taxon>
        <taxon>Glomeromycotina</taxon>
        <taxon>Glomeromycetes</taxon>
        <taxon>Diversisporales</taxon>
        <taxon>Gigasporaceae</taxon>
        <taxon>Gigaspora</taxon>
    </lineage>
</organism>
<dbReference type="Proteomes" id="UP000439903">
    <property type="component" value="Unassembled WGS sequence"/>
</dbReference>
<dbReference type="Pfam" id="PF07714">
    <property type="entry name" value="PK_Tyr_Ser-Thr"/>
    <property type="match status" value="1"/>
</dbReference>
<keyword evidence="2" id="KW-0418">Kinase</keyword>
<dbReference type="InterPro" id="IPR011009">
    <property type="entry name" value="Kinase-like_dom_sf"/>
</dbReference>
<comment type="caution">
    <text evidence="2">The sequence shown here is derived from an EMBL/GenBank/DDBJ whole genome shotgun (WGS) entry which is preliminary data.</text>
</comment>
<dbReference type="InterPro" id="IPR001245">
    <property type="entry name" value="Ser-Thr/Tyr_kinase_cat_dom"/>
</dbReference>
<dbReference type="GO" id="GO:0004672">
    <property type="term" value="F:protein kinase activity"/>
    <property type="evidence" value="ECO:0007669"/>
    <property type="project" value="InterPro"/>
</dbReference>
<dbReference type="InterPro" id="IPR000719">
    <property type="entry name" value="Prot_kinase_dom"/>
</dbReference>
<dbReference type="Gene3D" id="1.10.510.10">
    <property type="entry name" value="Transferase(Phosphotransferase) domain 1"/>
    <property type="match status" value="1"/>
</dbReference>
<dbReference type="OrthoDB" id="2439750at2759"/>
<gene>
    <name evidence="2" type="ORF">F8M41_013693</name>
</gene>
<dbReference type="EMBL" id="WTPW01002789">
    <property type="protein sequence ID" value="KAF0365766.1"/>
    <property type="molecule type" value="Genomic_DNA"/>
</dbReference>
<evidence type="ECO:0000313" key="2">
    <source>
        <dbReference type="EMBL" id="KAF0365766.1"/>
    </source>
</evidence>
<evidence type="ECO:0000313" key="3">
    <source>
        <dbReference type="Proteomes" id="UP000439903"/>
    </source>
</evidence>
<sequence>MILGVLFWELTSGIPPFNRFENEVILLKIRDGIRENPIDNTPPDYVQLYKKCWSPEPNDRLTLDEILNQLKLLEEAPVTFITNNVINKQIKSTSDTSSYTKDSNLSNNQNQQEIYAVNAKVSRPAILEITEELRKDFNEITYNKGNSLISHQEEDNLNLDEVLQIIDKQNVLYIKRTSKMD</sequence>
<dbReference type="PROSITE" id="PS50011">
    <property type="entry name" value="PROTEIN_KINASE_DOM"/>
    <property type="match status" value="1"/>
</dbReference>
<name>A0A8H3WXD1_GIGMA</name>
<accession>A0A8H3WXD1</accession>
<evidence type="ECO:0000259" key="1">
    <source>
        <dbReference type="PROSITE" id="PS50011"/>
    </source>
</evidence>
<dbReference type="GO" id="GO:0005524">
    <property type="term" value="F:ATP binding"/>
    <property type="evidence" value="ECO:0007669"/>
    <property type="project" value="InterPro"/>
</dbReference>
<dbReference type="SUPFAM" id="SSF56112">
    <property type="entry name" value="Protein kinase-like (PK-like)"/>
    <property type="match status" value="1"/>
</dbReference>
<reference evidence="2 3" key="1">
    <citation type="journal article" date="2019" name="Environ. Microbiol.">
        <title>At the nexus of three kingdoms: the genome of the mycorrhizal fungus Gigaspora margarita provides insights into plant, endobacterial and fungal interactions.</title>
        <authorList>
            <person name="Venice F."/>
            <person name="Ghignone S."/>
            <person name="Salvioli di Fossalunga A."/>
            <person name="Amselem J."/>
            <person name="Novero M."/>
            <person name="Xianan X."/>
            <person name="Sedzielewska Toro K."/>
            <person name="Morin E."/>
            <person name="Lipzen A."/>
            <person name="Grigoriev I.V."/>
            <person name="Henrissat B."/>
            <person name="Martin F.M."/>
            <person name="Bonfante P."/>
        </authorList>
    </citation>
    <scope>NUCLEOTIDE SEQUENCE [LARGE SCALE GENOMIC DNA]</scope>
    <source>
        <strain evidence="2 3">BEG34</strain>
    </source>
</reference>
<keyword evidence="2" id="KW-0808">Transferase</keyword>
<keyword evidence="3" id="KW-1185">Reference proteome</keyword>
<feature type="domain" description="Protein kinase" evidence="1">
    <location>
        <begin position="1"/>
        <end position="73"/>
    </location>
</feature>
<protein>
    <submittedName>
        <fullName evidence="2">Kinase-like protein</fullName>
    </submittedName>
</protein>
<dbReference type="AlphaFoldDB" id="A0A8H3WXD1"/>